<dbReference type="AlphaFoldDB" id="A0A3D8MA00"/>
<dbReference type="OrthoDB" id="9182237at2"/>
<dbReference type="EMBL" id="QRHA01000004">
    <property type="protein sequence ID" value="RDV26640.1"/>
    <property type="molecule type" value="Genomic_DNA"/>
</dbReference>
<organism evidence="2 3">
    <name type="scientific">Alteromonas aestuariivivens</name>
    <dbReference type="NCBI Taxonomy" id="1938339"/>
    <lineage>
        <taxon>Bacteria</taxon>
        <taxon>Pseudomonadati</taxon>
        <taxon>Pseudomonadota</taxon>
        <taxon>Gammaproteobacteria</taxon>
        <taxon>Alteromonadales</taxon>
        <taxon>Alteromonadaceae</taxon>
        <taxon>Alteromonas/Salinimonas group</taxon>
        <taxon>Alteromonas</taxon>
    </lineage>
</organism>
<dbReference type="PANTHER" id="PTHR38602">
    <property type="entry name" value="INNER MEMBRANE PROTEIN-RELATED"/>
    <property type="match status" value="1"/>
</dbReference>
<dbReference type="Proteomes" id="UP000256561">
    <property type="component" value="Unassembled WGS sequence"/>
</dbReference>
<sequence length="61" mass="6998">MEWFWPTLAIVCIVEGLGPLLMPNRWRLYMLQVSQQPSNQLRQVGGILVVVGSVSLFYLLH</sequence>
<gene>
    <name evidence="2" type="ORF">DXV75_06525</name>
</gene>
<comment type="caution">
    <text evidence="2">The sequence shown here is derived from an EMBL/GenBank/DDBJ whole genome shotgun (WGS) entry which is preliminary data.</text>
</comment>
<dbReference type="PANTHER" id="PTHR38602:SF1">
    <property type="entry name" value="INNER MEMBRANE PROTEIN"/>
    <property type="match status" value="1"/>
</dbReference>
<accession>A0A3D8MA00</accession>
<protein>
    <submittedName>
        <fullName evidence="2">DUF2065 domain-containing protein</fullName>
    </submittedName>
</protein>
<dbReference type="RefSeq" id="WP_115592593.1">
    <property type="nucleotide sequence ID" value="NZ_QRHA01000004.1"/>
</dbReference>
<evidence type="ECO:0000313" key="3">
    <source>
        <dbReference type="Proteomes" id="UP000256561"/>
    </source>
</evidence>
<evidence type="ECO:0000256" key="1">
    <source>
        <dbReference type="SAM" id="Phobius"/>
    </source>
</evidence>
<dbReference type="Pfam" id="PF09838">
    <property type="entry name" value="DUF2065"/>
    <property type="match status" value="1"/>
</dbReference>
<feature type="transmembrane region" description="Helical" evidence="1">
    <location>
        <begin position="6"/>
        <end position="23"/>
    </location>
</feature>
<keyword evidence="1" id="KW-1133">Transmembrane helix</keyword>
<feature type="transmembrane region" description="Helical" evidence="1">
    <location>
        <begin position="44"/>
        <end position="60"/>
    </location>
</feature>
<reference evidence="3" key="1">
    <citation type="submission" date="2018-08" db="EMBL/GenBank/DDBJ databases">
        <authorList>
            <person name="Zhang J."/>
            <person name="Du Z.-J."/>
        </authorList>
    </citation>
    <scope>NUCLEOTIDE SEQUENCE [LARGE SCALE GENOMIC DNA]</scope>
    <source>
        <strain evidence="3">KCTC 52655</strain>
    </source>
</reference>
<keyword evidence="1" id="KW-0472">Membrane</keyword>
<dbReference type="InterPro" id="IPR019201">
    <property type="entry name" value="DUF2065"/>
</dbReference>
<keyword evidence="3" id="KW-1185">Reference proteome</keyword>
<name>A0A3D8MA00_9ALTE</name>
<keyword evidence="1" id="KW-0812">Transmembrane</keyword>
<evidence type="ECO:0000313" key="2">
    <source>
        <dbReference type="EMBL" id="RDV26640.1"/>
    </source>
</evidence>
<proteinExistence type="predicted"/>